<dbReference type="Gene3D" id="3.40.50.1110">
    <property type="entry name" value="SGNH hydrolase"/>
    <property type="match status" value="1"/>
</dbReference>
<proteinExistence type="predicted"/>
<evidence type="ECO:0000313" key="1">
    <source>
        <dbReference type="EMBL" id="MDV2888613.1"/>
    </source>
</evidence>
<organism evidence="1 2">
    <name type="scientific">Alkalihalophilus pseudofirmus</name>
    <name type="common">Bacillus pseudofirmus</name>
    <dbReference type="NCBI Taxonomy" id="79885"/>
    <lineage>
        <taxon>Bacteria</taxon>
        <taxon>Bacillati</taxon>
        <taxon>Bacillota</taxon>
        <taxon>Bacilli</taxon>
        <taxon>Bacillales</taxon>
        <taxon>Bacillaceae</taxon>
        <taxon>Alkalihalophilus</taxon>
    </lineage>
</organism>
<reference evidence="1" key="1">
    <citation type="submission" date="2023-10" db="EMBL/GenBank/DDBJ databases">
        <title>Screening of Alkalihalophilus pseudofirmusBZ-TG-HK211 and Its Alleviation of Salt Stress on Rapeseed Growth.</title>
        <authorList>
            <person name="Zhao B."/>
            <person name="Guo T."/>
        </authorList>
    </citation>
    <scope>NUCLEOTIDE SEQUENCE</scope>
    <source>
        <strain evidence="1">BZ-TG-HK211</strain>
    </source>
</reference>
<protein>
    <submittedName>
        <fullName evidence="1">GDSL family lipase</fullName>
    </submittedName>
</protein>
<sequence length="75" mass="8720">IMETIVEQNPNTAIVLVGMYNPFSKWFSDIKEMDDIVSEWNKAGQSVVVKYPNAYFVEIDDIFLNTNEDLLYTDH</sequence>
<dbReference type="EMBL" id="JAWJAY010001736">
    <property type="protein sequence ID" value="MDV2888613.1"/>
    <property type="molecule type" value="Genomic_DNA"/>
</dbReference>
<gene>
    <name evidence="1" type="ORF">RYX45_25975</name>
</gene>
<name>A0AAJ2NU36_ALKPS</name>
<dbReference type="InterPro" id="IPR036514">
    <property type="entry name" value="SGNH_hydro_sf"/>
</dbReference>
<evidence type="ECO:0000313" key="2">
    <source>
        <dbReference type="Proteomes" id="UP001285636"/>
    </source>
</evidence>
<accession>A0AAJ2NU36</accession>
<feature type="non-terminal residue" evidence="1">
    <location>
        <position position="1"/>
    </location>
</feature>
<dbReference type="SUPFAM" id="SSF52266">
    <property type="entry name" value="SGNH hydrolase"/>
    <property type="match status" value="1"/>
</dbReference>
<comment type="caution">
    <text evidence="1">The sequence shown here is derived from an EMBL/GenBank/DDBJ whole genome shotgun (WGS) entry which is preliminary data.</text>
</comment>
<dbReference type="Proteomes" id="UP001285636">
    <property type="component" value="Unassembled WGS sequence"/>
</dbReference>
<feature type="non-terminal residue" evidence="1">
    <location>
        <position position="75"/>
    </location>
</feature>
<dbReference type="AlphaFoldDB" id="A0AAJ2NU36"/>